<dbReference type="AlphaFoldDB" id="A0A9P3H0J7"/>
<protein>
    <submittedName>
        <fullName evidence="3">Uncharacterized protein</fullName>
    </submittedName>
</protein>
<keyword evidence="2" id="KW-1133">Transmembrane helix</keyword>
<name>A0A9P3H0J7_9FUNG</name>
<feature type="compositionally biased region" description="Low complexity" evidence="1">
    <location>
        <begin position="702"/>
        <end position="718"/>
    </location>
</feature>
<gene>
    <name evidence="3" type="ORF">EMPS_00233</name>
</gene>
<reference evidence="3" key="1">
    <citation type="submission" date="2021-11" db="EMBL/GenBank/DDBJ databases">
        <authorList>
            <person name="Herlambang A."/>
            <person name="Guo Y."/>
            <person name="Takashima Y."/>
            <person name="Nishizawa T."/>
        </authorList>
    </citation>
    <scope>NUCLEOTIDE SEQUENCE</scope>
    <source>
        <strain evidence="3">E1425</strain>
    </source>
</reference>
<feature type="region of interest" description="Disordered" evidence="1">
    <location>
        <begin position="38"/>
        <end position="68"/>
    </location>
</feature>
<feature type="region of interest" description="Disordered" evidence="1">
    <location>
        <begin position="633"/>
        <end position="786"/>
    </location>
</feature>
<comment type="caution">
    <text evidence="3">The sequence shown here is derived from an EMBL/GenBank/DDBJ whole genome shotgun (WGS) entry which is preliminary data.</text>
</comment>
<evidence type="ECO:0000256" key="2">
    <source>
        <dbReference type="SAM" id="Phobius"/>
    </source>
</evidence>
<feature type="compositionally biased region" description="Basic and acidic residues" evidence="1">
    <location>
        <begin position="764"/>
        <end position="786"/>
    </location>
</feature>
<feature type="transmembrane region" description="Helical" evidence="2">
    <location>
        <begin position="936"/>
        <end position="955"/>
    </location>
</feature>
<dbReference type="EMBL" id="BQFW01000001">
    <property type="protein sequence ID" value="GJJ67887.1"/>
    <property type="molecule type" value="Genomic_DNA"/>
</dbReference>
<feature type="compositionally biased region" description="Acidic residues" evidence="1">
    <location>
        <begin position="827"/>
        <end position="841"/>
    </location>
</feature>
<sequence length="1040" mass="116299">MSSGHIHFVTPTNRWIGSVPLSTIDPLTLEPLSTYLRPGSSSASTQGQNESTLASNTEDDEYKDRRTNLSGQPVSLILARLQTTPQGCSCGCTVPAPPKHSDYYHAQHLLQLIFQTQRIRSRALRAHLPQYFEPPLPEEEPGGSNLPLNPPEITSAVPTSTDQNRAIPSTTLPIEPVLQGTGNTEPRPPLAKPQVPRYVHSLIQNRTFKNPLTNTEVEGDPMFFAVLEPGCGGWWFEPWAMVIRPAGEITGIDPRFRHYPQQSQHRDHYQQSQSAASEAANEGTSEKTPEMILEEKEQRKERWRQARLVTLEAEAEHELEWRRWRRSIILAPRSGTTSSSSSSCRKRRPHSRTSGLMEGVASESWKRSSCPRLMRYKLGKDIAVLEPSERGLRLPRQVKMTENRNHAAEGSHFDGKVMLSAAEDPSEDTRLTSEIHTSATLDQVEPEDFRQYQSRSKTELKIEDKDGKSIPSALGQKRGLKSISRRQSIAVHRKELGTMPWWDPEPQPLKIPKTGFSPFAISTLPAPVAKRFGGVSMYQPPEPPLSSSSSSQTSTSDAIEEKEKTPEENCDTDGCKWVPVQPGDRVAVMIGTSKDFMLFPSFQRLLFRHLSREDFEDRAGRVGVIPYPASLAFATQPRGSGGRQSRGGETASQGPSTMNLNQRRRSAEDGPVEQEVNRDNYGQPRSEDLGEETPSRSWLPWRRSTGATGTRATTSVSVPVGRVAMERSPVESEDGRPDARFDRTVDVSENADSIESDTTSALDCGEKTKGENRAPSTHSDENDHETQLGLYLETFEREDYDSSEYSFCSSSDENDDISNLDINTDYDFSDVSDSSEDEDGDELGRQEGVAPSSSCFWKRLLCCCSSSSGVTRERSRRSRASQRRRARREQWRQRRQLRYLQQESPVVLRYLPASVQRRMSPEGVVRCWQLSEFCRFYLTILMAIALMGAIVYGAIHAESMPPKGPISAAASSPGIKNRHSQAWGTGEVQRLVNAVNSDGSSSSTLMGHIPVEAAPRKHEKDQTLLSRRRICTRKNKIARR</sequence>
<feature type="region of interest" description="Disordered" evidence="1">
    <location>
        <begin position="260"/>
        <end position="291"/>
    </location>
</feature>
<keyword evidence="2" id="KW-0812">Transmembrane</keyword>
<proteinExistence type="predicted"/>
<dbReference type="Proteomes" id="UP000827284">
    <property type="component" value="Unassembled WGS sequence"/>
</dbReference>
<evidence type="ECO:0000313" key="3">
    <source>
        <dbReference type="EMBL" id="GJJ67887.1"/>
    </source>
</evidence>
<keyword evidence="2" id="KW-0472">Membrane</keyword>
<accession>A0A9P3H0J7</accession>
<keyword evidence="4" id="KW-1185">Reference proteome</keyword>
<feature type="compositionally biased region" description="Basic and acidic residues" evidence="1">
    <location>
        <begin position="724"/>
        <end position="746"/>
    </location>
</feature>
<dbReference type="OrthoDB" id="2446444at2759"/>
<feature type="region of interest" description="Disordered" evidence="1">
    <location>
        <begin position="534"/>
        <end position="576"/>
    </location>
</feature>
<reference evidence="3" key="2">
    <citation type="journal article" date="2022" name="Microbiol. Resour. Announc.">
        <title>Whole-Genome Sequence of Entomortierella parvispora E1425, a Mucoromycotan Fungus Associated with Burkholderiaceae-Related Endosymbiotic Bacteria.</title>
        <authorList>
            <person name="Herlambang A."/>
            <person name="Guo Y."/>
            <person name="Takashima Y."/>
            <person name="Narisawa K."/>
            <person name="Ohta H."/>
            <person name="Nishizawa T."/>
        </authorList>
    </citation>
    <scope>NUCLEOTIDE SEQUENCE</scope>
    <source>
        <strain evidence="3">E1425</strain>
    </source>
</reference>
<feature type="compositionally biased region" description="Low complexity" evidence="1">
    <location>
        <begin position="270"/>
        <end position="280"/>
    </location>
</feature>
<feature type="compositionally biased region" description="Polar residues" evidence="1">
    <location>
        <begin position="750"/>
        <end position="761"/>
    </location>
</feature>
<feature type="compositionally biased region" description="Polar residues" evidence="1">
    <location>
        <begin position="39"/>
        <end position="56"/>
    </location>
</feature>
<evidence type="ECO:0000313" key="4">
    <source>
        <dbReference type="Proteomes" id="UP000827284"/>
    </source>
</evidence>
<feature type="region of interest" description="Disordered" evidence="1">
    <location>
        <begin position="803"/>
        <end position="849"/>
    </location>
</feature>
<feature type="compositionally biased region" description="Polar residues" evidence="1">
    <location>
        <begin position="650"/>
        <end position="661"/>
    </location>
</feature>
<feature type="compositionally biased region" description="Low complexity" evidence="1">
    <location>
        <begin position="546"/>
        <end position="556"/>
    </location>
</feature>
<evidence type="ECO:0000256" key="1">
    <source>
        <dbReference type="SAM" id="MobiDB-lite"/>
    </source>
</evidence>
<feature type="compositionally biased region" description="Low complexity" evidence="1">
    <location>
        <begin position="333"/>
        <end position="343"/>
    </location>
</feature>
<organism evidence="3 4">
    <name type="scientific">Entomortierella parvispora</name>
    <dbReference type="NCBI Taxonomy" id="205924"/>
    <lineage>
        <taxon>Eukaryota</taxon>
        <taxon>Fungi</taxon>
        <taxon>Fungi incertae sedis</taxon>
        <taxon>Mucoromycota</taxon>
        <taxon>Mortierellomycotina</taxon>
        <taxon>Mortierellomycetes</taxon>
        <taxon>Mortierellales</taxon>
        <taxon>Mortierellaceae</taxon>
        <taxon>Entomortierella</taxon>
    </lineage>
</organism>
<feature type="region of interest" description="Disordered" evidence="1">
    <location>
        <begin position="333"/>
        <end position="364"/>
    </location>
</feature>